<accession>A0A0C3CAM3</accession>
<name>A0A0C3CAM3_PILCF</name>
<organism evidence="2 3">
    <name type="scientific">Piloderma croceum (strain F 1598)</name>
    <dbReference type="NCBI Taxonomy" id="765440"/>
    <lineage>
        <taxon>Eukaryota</taxon>
        <taxon>Fungi</taxon>
        <taxon>Dikarya</taxon>
        <taxon>Basidiomycota</taxon>
        <taxon>Agaricomycotina</taxon>
        <taxon>Agaricomycetes</taxon>
        <taxon>Agaricomycetidae</taxon>
        <taxon>Atheliales</taxon>
        <taxon>Atheliaceae</taxon>
        <taxon>Piloderma</taxon>
    </lineage>
</organism>
<sequence length="88" mass="9888">MVEEGFIKLGLETVFKTAREYENGHWLFTLQAGYFSQAHLDADNLSSQSPNGHKHTPKLLQASWNEDNGEAGDHDWSKVQGWGGREEG</sequence>
<protein>
    <submittedName>
        <fullName evidence="2">Uncharacterized protein</fullName>
    </submittedName>
</protein>
<dbReference type="AlphaFoldDB" id="A0A0C3CAM3"/>
<dbReference type="Proteomes" id="UP000054166">
    <property type="component" value="Unassembled WGS sequence"/>
</dbReference>
<proteinExistence type="predicted"/>
<evidence type="ECO:0000313" key="3">
    <source>
        <dbReference type="Proteomes" id="UP000054166"/>
    </source>
</evidence>
<dbReference type="HOGENOM" id="CLU_2469878_0_0_1"/>
<evidence type="ECO:0000313" key="2">
    <source>
        <dbReference type="EMBL" id="KIM86742.1"/>
    </source>
</evidence>
<gene>
    <name evidence="2" type="ORF">PILCRDRAFT_4636</name>
</gene>
<feature type="region of interest" description="Disordered" evidence="1">
    <location>
        <begin position="42"/>
        <end position="88"/>
    </location>
</feature>
<dbReference type="InParanoid" id="A0A0C3CAM3"/>
<keyword evidence="3" id="KW-1185">Reference proteome</keyword>
<reference evidence="2 3" key="1">
    <citation type="submission" date="2014-04" db="EMBL/GenBank/DDBJ databases">
        <authorList>
            <consortium name="DOE Joint Genome Institute"/>
            <person name="Kuo A."/>
            <person name="Tarkka M."/>
            <person name="Buscot F."/>
            <person name="Kohler A."/>
            <person name="Nagy L.G."/>
            <person name="Floudas D."/>
            <person name="Copeland A."/>
            <person name="Barry K.W."/>
            <person name="Cichocki N."/>
            <person name="Veneault-Fourrey C."/>
            <person name="LaButti K."/>
            <person name="Lindquist E.A."/>
            <person name="Lipzen A."/>
            <person name="Lundell T."/>
            <person name="Morin E."/>
            <person name="Murat C."/>
            <person name="Sun H."/>
            <person name="Tunlid A."/>
            <person name="Henrissat B."/>
            <person name="Grigoriev I.V."/>
            <person name="Hibbett D.S."/>
            <person name="Martin F."/>
            <person name="Nordberg H.P."/>
            <person name="Cantor M.N."/>
            <person name="Hua S.X."/>
        </authorList>
    </citation>
    <scope>NUCLEOTIDE SEQUENCE [LARGE SCALE GENOMIC DNA]</scope>
    <source>
        <strain evidence="2 3">F 1598</strain>
    </source>
</reference>
<dbReference type="EMBL" id="KN832981">
    <property type="protein sequence ID" value="KIM86742.1"/>
    <property type="molecule type" value="Genomic_DNA"/>
</dbReference>
<evidence type="ECO:0000256" key="1">
    <source>
        <dbReference type="SAM" id="MobiDB-lite"/>
    </source>
</evidence>
<reference evidence="3" key="2">
    <citation type="submission" date="2015-01" db="EMBL/GenBank/DDBJ databases">
        <title>Evolutionary Origins and Diversification of the Mycorrhizal Mutualists.</title>
        <authorList>
            <consortium name="DOE Joint Genome Institute"/>
            <consortium name="Mycorrhizal Genomics Consortium"/>
            <person name="Kohler A."/>
            <person name="Kuo A."/>
            <person name="Nagy L.G."/>
            <person name="Floudas D."/>
            <person name="Copeland A."/>
            <person name="Barry K.W."/>
            <person name="Cichocki N."/>
            <person name="Veneault-Fourrey C."/>
            <person name="LaButti K."/>
            <person name="Lindquist E.A."/>
            <person name="Lipzen A."/>
            <person name="Lundell T."/>
            <person name="Morin E."/>
            <person name="Murat C."/>
            <person name="Riley R."/>
            <person name="Ohm R."/>
            <person name="Sun H."/>
            <person name="Tunlid A."/>
            <person name="Henrissat B."/>
            <person name="Grigoriev I.V."/>
            <person name="Hibbett D.S."/>
            <person name="Martin F."/>
        </authorList>
    </citation>
    <scope>NUCLEOTIDE SEQUENCE [LARGE SCALE GENOMIC DNA]</scope>
    <source>
        <strain evidence="3">F 1598</strain>
    </source>
</reference>